<evidence type="ECO:0000313" key="2">
    <source>
        <dbReference type="Proteomes" id="UP000315816"/>
    </source>
</evidence>
<comment type="caution">
    <text evidence="1">The sequence shown here is derived from an EMBL/GenBank/DDBJ whole genome shotgun (WGS) entry which is preliminary data.</text>
</comment>
<proteinExistence type="predicted"/>
<accession>A0A545SL32</accession>
<dbReference type="AlphaFoldDB" id="A0A545SL32"/>
<name>A0A545SL32_9RHOB</name>
<organism evidence="1 2">
    <name type="scientific">Aliiroseovarius halocynthiae</name>
    <dbReference type="NCBI Taxonomy" id="985055"/>
    <lineage>
        <taxon>Bacteria</taxon>
        <taxon>Pseudomonadati</taxon>
        <taxon>Pseudomonadota</taxon>
        <taxon>Alphaproteobacteria</taxon>
        <taxon>Rhodobacterales</taxon>
        <taxon>Paracoccaceae</taxon>
        <taxon>Aliiroseovarius</taxon>
    </lineage>
</organism>
<dbReference type="Proteomes" id="UP000315816">
    <property type="component" value="Unassembled WGS sequence"/>
</dbReference>
<gene>
    <name evidence="1" type="ORF">FIL88_16280</name>
</gene>
<dbReference type="EMBL" id="VICH01000019">
    <property type="protein sequence ID" value="TQV65662.1"/>
    <property type="molecule type" value="Genomic_DNA"/>
</dbReference>
<evidence type="ECO:0000313" key="1">
    <source>
        <dbReference type="EMBL" id="TQV65662.1"/>
    </source>
</evidence>
<keyword evidence="2" id="KW-1185">Reference proteome</keyword>
<reference evidence="1 2" key="1">
    <citation type="submission" date="2019-06" db="EMBL/GenBank/DDBJ databases">
        <title>A novel species of marine bacteria.</title>
        <authorList>
            <person name="Wang Y."/>
        </authorList>
    </citation>
    <scope>NUCLEOTIDE SEQUENCE [LARGE SCALE GENOMIC DNA]</scope>
    <source>
        <strain evidence="1 2">MA1-10</strain>
    </source>
</reference>
<protein>
    <submittedName>
        <fullName evidence="1">Uncharacterized protein</fullName>
    </submittedName>
</protein>
<sequence length="104" mass="11506">MVFQDFPNIADISFGFQALENRIPHVIREQRPQLGAKTVTQPIVQLCDDEKIVPTIHMLVPTSNDGHGIGFSMDHVNCSAWSLGTAFHVSFGLGLHHSVRLFPA</sequence>